<sequence>MWRYQQNNLCKADFEKDNIILPSLDNQKRIYAVLSSMTKKIEIEKMMLEHYIAEKRYLLRQMFI</sequence>
<keyword evidence="2" id="KW-0680">Restriction system</keyword>
<dbReference type="InterPro" id="IPR000055">
    <property type="entry name" value="Restrct_endonuc_typeI_TRD"/>
</dbReference>
<organism evidence="5 6">
    <name type="scientific">Bacteroides zoogleoformans</name>
    <dbReference type="NCBI Taxonomy" id="28119"/>
    <lineage>
        <taxon>Bacteria</taxon>
        <taxon>Pseudomonadati</taxon>
        <taxon>Bacteroidota</taxon>
        <taxon>Bacteroidia</taxon>
        <taxon>Bacteroidales</taxon>
        <taxon>Bacteroidaceae</taxon>
        <taxon>Bacteroides</taxon>
    </lineage>
</organism>
<name>A0ABN5IK52_9BACE</name>
<dbReference type="EMBL" id="CP027231">
    <property type="protein sequence ID" value="AVM53215.1"/>
    <property type="molecule type" value="Genomic_DNA"/>
</dbReference>
<dbReference type="SUPFAM" id="SSF116734">
    <property type="entry name" value="DNA methylase specificity domain"/>
    <property type="match status" value="1"/>
</dbReference>
<comment type="similarity">
    <text evidence="1">Belongs to the type-I restriction system S methylase family.</text>
</comment>
<dbReference type="Pfam" id="PF01420">
    <property type="entry name" value="Methylase_S"/>
    <property type="match status" value="1"/>
</dbReference>
<feature type="domain" description="Type I restriction modification DNA specificity" evidence="4">
    <location>
        <begin position="5"/>
        <end position="45"/>
    </location>
</feature>
<evidence type="ECO:0000313" key="5">
    <source>
        <dbReference type="EMBL" id="AVM53215.1"/>
    </source>
</evidence>
<evidence type="ECO:0000256" key="2">
    <source>
        <dbReference type="ARBA" id="ARBA00022747"/>
    </source>
</evidence>
<keyword evidence="3" id="KW-0238">DNA-binding</keyword>
<dbReference type="Gene3D" id="3.90.220.20">
    <property type="entry name" value="DNA methylase specificity domains"/>
    <property type="match status" value="1"/>
</dbReference>
<evidence type="ECO:0000313" key="6">
    <source>
        <dbReference type="Proteomes" id="UP000238304"/>
    </source>
</evidence>
<evidence type="ECO:0000256" key="1">
    <source>
        <dbReference type="ARBA" id="ARBA00010923"/>
    </source>
</evidence>
<gene>
    <name evidence="5" type="ORF">C4H11_09990</name>
</gene>
<dbReference type="Gene3D" id="1.10.287.1120">
    <property type="entry name" value="Bipartite methylase S protein"/>
    <property type="match status" value="1"/>
</dbReference>
<accession>A0ABN5IK52</accession>
<protein>
    <recommendedName>
        <fullName evidence="4">Type I restriction modification DNA specificity domain-containing protein</fullName>
    </recommendedName>
</protein>
<evidence type="ECO:0000256" key="3">
    <source>
        <dbReference type="ARBA" id="ARBA00023125"/>
    </source>
</evidence>
<dbReference type="Proteomes" id="UP000238304">
    <property type="component" value="Chromosome"/>
</dbReference>
<evidence type="ECO:0000259" key="4">
    <source>
        <dbReference type="Pfam" id="PF01420"/>
    </source>
</evidence>
<keyword evidence="6" id="KW-1185">Reference proteome</keyword>
<reference evidence="5 6" key="1">
    <citation type="submission" date="2018-02" db="EMBL/GenBank/DDBJ databases">
        <authorList>
            <person name="Holder M.E."/>
            <person name="Ajami N.J."/>
            <person name="Petrosino J.F."/>
        </authorList>
    </citation>
    <scope>NUCLEOTIDE SEQUENCE [LARGE SCALE GENOMIC DNA]</scope>
    <source>
        <strain evidence="5 6">ATCC 33285</strain>
    </source>
</reference>
<dbReference type="InterPro" id="IPR044946">
    <property type="entry name" value="Restrct_endonuc_typeI_TRD_sf"/>
</dbReference>
<proteinExistence type="inferred from homology"/>
<dbReference type="RefSeq" id="WP_106041660.1">
    <property type="nucleotide sequence ID" value="NZ_VLLM01000003.1"/>
</dbReference>